<protein>
    <submittedName>
        <fullName evidence="1">Uncharacterized protein</fullName>
    </submittedName>
</protein>
<gene>
    <name evidence="1" type="ORF">S01H1_11360</name>
</gene>
<sequence>MPSYKRQMELNNNPDLIAIEELTNKKIDQPNYS</sequence>
<dbReference type="EMBL" id="BARS01005792">
    <property type="protein sequence ID" value="GAF78752.1"/>
    <property type="molecule type" value="Genomic_DNA"/>
</dbReference>
<comment type="caution">
    <text evidence="1">The sequence shown here is derived from an EMBL/GenBank/DDBJ whole genome shotgun (WGS) entry which is preliminary data.</text>
</comment>
<proteinExistence type="predicted"/>
<reference evidence="1" key="1">
    <citation type="journal article" date="2014" name="Front. Microbiol.">
        <title>High frequency of phylogenetically diverse reductive dehalogenase-homologous genes in deep subseafloor sedimentary metagenomes.</title>
        <authorList>
            <person name="Kawai M."/>
            <person name="Futagami T."/>
            <person name="Toyoda A."/>
            <person name="Takaki Y."/>
            <person name="Nishi S."/>
            <person name="Hori S."/>
            <person name="Arai W."/>
            <person name="Tsubouchi T."/>
            <person name="Morono Y."/>
            <person name="Uchiyama I."/>
            <person name="Ito T."/>
            <person name="Fujiyama A."/>
            <person name="Inagaki F."/>
            <person name="Takami H."/>
        </authorList>
    </citation>
    <scope>NUCLEOTIDE SEQUENCE</scope>
    <source>
        <strain evidence="1">Expedition CK06-06</strain>
    </source>
</reference>
<name>X0SS63_9ZZZZ</name>
<organism evidence="1">
    <name type="scientific">marine sediment metagenome</name>
    <dbReference type="NCBI Taxonomy" id="412755"/>
    <lineage>
        <taxon>unclassified sequences</taxon>
        <taxon>metagenomes</taxon>
        <taxon>ecological metagenomes</taxon>
    </lineage>
</organism>
<feature type="non-terminal residue" evidence="1">
    <location>
        <position position="33"/>
    </location>
</feature>
<evidence type="ECO:0000313" key="1">
    <source>
        <dbReference type="EMBL" id="GAF78752.1"/>
    </source>
</evidence>
<dbReference type="AlphaFoldDB" id="X0SS63"/>
<accession>X0SS63</accession>